<dbReference type="InParanoid" id="A0A2P5EIQ1"/>
<feature type="region of interest" description="Disordered" evidence="1">
    <location>
        <begin position="54"/>
        <end position="89"/>
    </location>
</feature>
<dbReference type="Proteomes" id="UP000237000">
    <property type="component" value="Unassembled WGS sequence"/>
</dbReference>
<evidence type="ECO:0000313" key="3">
    <source>
        <dbReference type="Proteomes" id="UP000237000"/>
    </source>
</evidence>
<organism evidence="2 3">
    <name type="scientific">Trema orientale</name>
    <name type="common">Charcoal tree</name>
    <name type="synonym">Celtis orientalis</name>
    <dbReference type="NCBI Taxonomy" id="63057"/>
    <lineage>
        <taxon>Eukaryota</taxon>
        <taxon>Viridiplantae</taxon>
        <taxon>Streptophyta</taxon>
        <taxon>Embryophyta</taxon>
        <taxon>Tracheophyta</taxon>
        <taxon>Spermatophyta</taxon>
        <taxon>Magnoliopsida</taxon>
        <taxon>eudicotyledons</taxon>
        <taxon>Gunneridae</taxon>
        <taxon>Pentapetalae</taxon>
        <taxon>rosids</taxon>
        <taxon>fabids</taxon>
        <taxon>Rosales</taxon>
        <taxon>Cannabaceae</taxon>
        <taxon>Trema</taxon>
    </lineage>
</organism>
<feature type="compositionally biased region" description="Basic and acidic residues" evidence="1">
    <location>
        <begin position="56"/>
        <end position="89"/>
    </location>
</feature>
<feature type="region of interest" description="Disordered" evidence="1">
    <location>
        <begin position="1"/>
        <end position="36"/>
    </location>
</feature>
<evidence type="ECO:0000313" key="2">
    <source>
        <dbReference type="EMBL" id="PON85428.1"/>
    </source>
</evidence>
<dbReference type="EMBL" id="JXTC01000148">
    <property type="protein sequence ID" value="PON85428.1"/>
    <property type="molecule type" value="Genomic_DNA"/>
</dbReference>
<sequence>MAVPEDFSFPKLTSSTTSTTTTTKTDNNKSPASHLTLSSPSLWRISSLVYPDDDEYKQANDDHGVVVSRKNDAKSFSDTERDHRDSEERMDSLWEDFNEQETMVRPLQRASSLDNRKRKTIGSSSRYINYYYPSRSDDIVFDVFDHEHRYLDRTAGITRSDHDHDHHGLKLTVPERRDNNIDSSSSSTINTNLARHRKRTSMVVLLRAFRKLFLLHNLARNKKN</sequence>
<dbReference type="OrthoDB" id="1917400at2759"/>
<protein>
    <submittedName>
        <fullName evidence="2">Uncharacterized protein</fullName>
    </submittedName>
</protein>
<comment type="caution">
    <text evidence="2">The sequence shown here is derived from an EMBL/GenBank/DDBJ whole genome shotgun (WGS) entry which is preliminary data.</text>
</comment>
<keyword evidence="3" id="KW-1185">Reference proteome</keyword>
<dbReference type="PANTHER" id="PTHR34666">
    <property type="entry name" value="EXPRESSED PROTEIN"/>
    <property type="match status" value="1"/>
</dbReference>
<evidence type="ECO:0000256" key="1">
    <source>
        <dbReference type="SAM" id="MobiDB-lite"/>
    </source>
</evidence>
<dbReference type="PANTHER" id="PTHR34666:SF1">
    <property type="entry name" value="OS02G0554800 PROTEIN"/>
    <property type="match status" value="1"/>
</dbReference>
<accession>A0A2P5EIQ1</accession>
<gene>
    <name evidence="2" type="ORF">TorRG33x02_188380</name>
</gene>
<proteinExistence type="predicted"/>
<reference evidence="3" key="1">
    <citation type="submission" date="2016-06" db="EMBL/GenBank/DDBJ databases">
        <title>Parallel loss of symbiosis genes in relatives of nitrogen-fixing non-legume Parasponia.</title>
        <authorList>
            <person name="Van Velzen R."/>
            <person name="Holmer R."/>
            <person name="Bu F."/>
            <person name="Rutten L."/>
            <person name="Van Zeijl A."/>
            <person name="Liu W."/>
            <person name="Santuari L."/>
            <person name="Cao Q."/>
            <person name="Sharma T."/>
            <person name="Shen D."/>
            <person name="Roswanjaya Y."/>
            <person name="Wardhani T."/>
            <person name="Kalhor M.S."/>
            <person name="Jansen J."/>
            <person name="Van den Hoogen J."/>
            <person name="Gungor B."/>
            <person name="Hartog M."/>
            <person name="Hontelez J."/>
            <person name="Verver J."/>
            <person name="Yang W.-C."/>
            <person name="Schijlen E."/>
            <person name="Repin R."/>
            <person name="Schilthuizen M."/>
            <person name="Schranz E."/>
            <person name="Heidstra R."/>
            <person name="Miyata K."/>
            <person name="Fedorova E."/>
            <person name="Kohlen W."/>
            <person name="Bisseling T."/>
            <person name="Smit S."/>
            <person name="Geurts R."/>
        </authorList>
    </citation>
    <scope>NUCLEOTIDE SEQUENCE [LARGE SCALE GENOMIC DNA]</scope>
    <source>
        <strain evidence="3">cv. RG33-2</strain>
    </source>
</reference>
<name>A0A2P5EIQ1_TREOI</name>
<feature type="compositionally biased region" description="Low complexity" evidence="1">
    <location>
        <begin position="13"/>
        <end position="25"/>
    </location>
</feature>
<dbReference type="AlphaFoldDB" id="A0A2P5EIQ1"/>